<evidence type="ECO:0000256" key="3">
    <source>
        <dbReference type="ARBA" id="ARBA00022692"/>
    </source>
</evidence>
<dbReference type="AlphaFoldDB" id="A0A401KUA6"/>
<proteinExistence type="inferred from homology"/>
<dbReference type="CDD" id="cd13132">
    <property type="entry name" value="MATE_eukaryotic"/>
    <property type="match status" value="1"/>
</dbReference>
<dbReference type="InterPro" id="IPR002528">
    <property type="entry name" value="MATE_fam"/>
</dbReference>
<feature type="transmembrane region" description="Helical" evidence="7">
    <location>
        <begin position="235"/>
        <end position="256"/>
    </location>
</feature>
<dbReference type="EMBL" id="BDHI01000014">
    <property type="protein sequence ID" value="GCB22862.1"/>
    <property type="molecule type" value="Genomic_DNA"/>
</dbReference>
<evidence type="ECO:0000256" key="4">
    <source>
        <dbReference type="ARBA" id="ARBA00022989"/>
    </source>
</evidence>
<comment type="similarity">
    <text evidence="2">Belongs to the multi antimicrobial extrusion (MATE) (TC 2.A.66.1) family.</text>
</comment>
<dbReference type="InterPro" id="IPR045069">
    <property type="entry name" value="MATE_euk"/>
</dbReference>
<feature type="transmembrane region" description="Helical" evidence="7">
    <location>
        <begin position="522"/>
        <end position="543"/>
    </location>
</feature>
<dbReference type="STRING" id="105351.A0A401KUA6"/>
<feature type="transmembrane region" description="Helical" evidence="7">
    <location>
        <begin position="268"/>
        <end position="286"/>
    </location>
</feature>
<keyword evidence="4 7" id="KW-1133">Transmembrane helix</keyword>
<dbReference type="NCBIfam" id="TIGR00797">
    <property type="entry name" value="matE"/>
    <property type="match status" value="1"/>
</dbReference>
<gene>
    <name evidence="8" type="ORF">AAWM_05747</name>
</gene>
<dbReference type="GO" id="GO:0015297">
    <property type="term" value="F:antiporter activity"/>
    <property type="evidence" value="ECO:0007669"/>
    <property type="project" value="InterPro"/>
</dbReference>
<dbReference type="PANTHER" id="PTHR11206">
    <property type="entry name" value="MULTIDRUG RESISTANCE PROTEIN"/>
    <property type="match status" value="1"/>
</dbReference>
<keyword evidence="3 7" id="KW-0812">Transmembrane</keyword>
<comment type="subcellular location">
    <subcellularLocation>
        <location evidence="1">Membrane</location>
        <topology evidence="1">Multi-pass membrane protein</topology>
    </subcellularLocation>
</comment>
<feature type="transmembrane region" description="Helical" evidence="7">
    <location>
        <begin position="555"/>
        <end position="573"/>
    </location>
</feature>
<evidence type="ECO:0000256" key="1">
    <source>
        <dbReference type="ARBA" id="ARBA00004141"/>
    </source>
</evidence>
<keyword evidence="5 7" id="KW-0472">Membrane</keyword>
<name>A0A401KUA6_ASPAW</name>
<dbReference type="Proteomes" id="UP000286921">
    <property type="component" value="Unassembled WGS sequence"/>
</dbReference>
<feature type="transmembrane region" description="Helical" evidence="7">
    <location>
        <begin position="298"/>
        <end position="320"/>
    </location>
</feature>
<evidence type="ECO:0000256" key="7">
    <source>
        <dbReference type="SAM" id="Phobius"/>
    </source>
</evidence>
<evidence type="ECO:0000313" key="8">
    <source>
        <dbReference type="EMBL" id="GCB22862.1"/>
    </source>
</evidence>
<comment type="caution">
    <text evidence="8">The sequence shown here is derived from an EMBL/GenBank/DDBJ whole genome shotgun (WGS) entry which is preliminary data.</text>
</comment>
<dbReference type="GO" id="GO:0016020">
    <property type="term" value="C:membrane"/>
    <property type="evidence" value="ECO:0007669"/>
    <property type="project" value="UniProtKB-SubCell"/>
</dbReference>
<protein>
    <submittedName>
        <fullName evidence="8">Ethionine resistance-conferring protein 1</fullName>
    </submittedName>
</protein>
<organism evidence="8 9">
    <name type="scientific">Aspergillus awamori</name>
    <name type="common">Black koji mold</name>
    <dbReference type="NCBI Taxonomy" id="105351"/>
    <lineage>
        <taxon>Eukaryota</taxon>
        <taxon>Fungi</taxon>
        <taxon>Dikarya</taxon>
        <taxon>Ascomycota</taxon>
        <taxon>Pezizomycotina</taxon>
        <taxon>Eurotiomycetes</taxon>
        <taxon>Eurotiomycetidae</taxon>
        <taxon>Eurotiales</taxon>
        <taxon>Aspergillaceae</taxon>
        <taxon>Aspergillus</taxon>
    </lineage>
</organism>
<feature type="transmembrane region" description="Helical" evidence="7">
    <location>
        <begin position="360"/>
        <end position="386"/>
    </location>
</feature>
<evidence type="ECO:0000256" key="6">
    <source>
        <dbReference type="SAM" id="MobiDB-lite"/>
    </source>
</evidence>
<keyword evidence="9" id="KW-1185">Reference proteome</keyword>
<evidence type="ECO:0000256" key="2">
    <source>
        <dbReference type="ARBA" id="ARBA00010199"/>
    </source>
</evidence>
<dbReference type="Pfam" id="PF01554">
    <property type="entry name" value="MatE"/>
    <property type="match status" value="2"/>
</dbReference>
<reference evidence="8 9" key="1">
    <citation type="submission" date="2016-09" db="EMBL/GenBank/DDBJ databases">
        <title>Aspergillus awamori IFM 58123T.</title>
        <authorList>
            <person name="Kusuya Y."/>
            <person name="Shimizu M."/>
            <person name="Takahashi H."/>
            <person name="Yaguchi T."/>
        </authorList>
    </citation>
    <scope>NUCLEOTIDE SEQUENCE [LARGE SCALE GENOMIC DNA]</scope>
    <source>
        <strain evidence="8 9">IFM 58123</strain>
    </source>
</reference>
<feature type="transmembrane region" description="Helical" evidence="7">
    <location>
        <begin position="332"/>
        <end position="354"/>
    </location>
</feature>
<feature type="region of interest" description="Disordered" evidence="6">
    <location>
        <begin position="1"/>
        <end position="26"/>
    </location>
</feature>
<dbReference type="GO" id="GO:0042910">
    <property type="term" value="F:xenobiotic transmembrane transporter activity"/>
    <property type="evidence" value="ECO:0007669"/>
    <property type="project" value="InterPro"/>
</dbReference>
<dbReference type="GO" id="GO:1990961">
    <property type="term" value="P:xenobiotic detoxification by transmembrane export across the plasma membrane"/>
    <property type="evidence" value="ECO:0007669"/>
    <property type="project" value="InterPro"/>
</dbReference>
<accession>A0A401KUA6</accession>
<feature type="transmembrane region" description="Helical" evidence="7">
    <location>
        <begin position="191"/>
        <end position="215"/>
    </location>
</feature>
<evidence type="ECO:0000313" key="9">
    <source>
        <dbReference type="Proteomes" id="UP000286921"/>
    </source>
</evidence>
<evidence type="ECO:0000256" key="5">
    <source>
        <dbReference type="ARBA" id="ARBA00023136"/>
    </source>
</evidence>
<feature type="transmembrane region" description="Helical" evidence="7">
    <location>
        <begin position="585"/>
        <end position="605"/>
    </location>
</feature>
<feature type="transmembrane region" description="Helical" evidence="7">
    <location>
        <begin position="482"/>
        <end position="502"/>
    </location>
</feature>
<sequence length="624" mass="68269">MARRNSIRGITDEQHGRYRSSSPLARTAIARDIEDYADDEGSMLTTDDEASETSTIRAINSQPGTNPHSLAGSYQRPGFFTTVSHATVVPHRPDNEGLTRRERERAIEDERNLLTDNRCIEPGVHKGGRMRRGSGVEATETAALLGGQRRGSQYETVEDQEEIDRKWEEAVTAGLIQTTWKREAQVIGKNAAPLVVTFLLQYSLTVASIFTLGHLGKKELGAVSLASMSASITGYAVYQGLATSLDTLCAQAYGSGRKKLVGLQMQKMVFFLWAISIPIILLWFFADRILVRIVPEREVAMLAGLYLKVVALGAPGYACFESGKRFVQAQGLFSASLYVLLICAPLNAVMNYVFVWQFGWGFIGAPIAVAITDNLMPLFLFLYVYFIDGSECWNGVTTRALRNWGPMIKLALPGLLMVEAECLAFEVLTLASSYLGTTPLAAQSILSTISSITFQIPFPVSISGSTRVANLIGATLVDAAKLSAKVSMIGAVIVGLLNMLLLSSLRYYIPYLFTSDEEVIELVAQVLPLCAAFQLFDALAANCNGILRGIGRQEIGGYVQLFCYYAIAMPISFGTTFGLNWGLFGLWSGVALALLLVSVIEAFFLTQTNWHRSVEDALRRNAMT</sequence>